<dbReference type="Proteomes" id="UP000317650">
    <property type="component" value="Chromosome 5"/>
</dbReference>
<evidence type="ECO:0000313" key="8">
    <source>
        <dbReference type="Proteomes" id="UP000317650"/>
    </source>
</evidence>
<dbReference type="STRING" id="52838.A0A4S8JSV6"/>
<dbReference type="PROSITE" id="PS01267">
    <property type="entry name" value="UPF0023"/>
    <property type="match status" value="1"/>
</dbReference>
<evidence type="ECO:0000256" key="4">
    <source>
        <dbReference type="ARBA" id="ARBA00022517"/>
    </source>
</evidence>
<organism evidence="7 8">
    <name type="scientific">Musa balbisiana</name>
    <name type="common">Banana</name>
    <dbReference type="NCBI Taxonomy" id="52838"/>
    <lineage>
        <taxon>Eukaryota</taxon>
        <taxon>Viridiplantae</taxon>
        <taxon>Streptophyta</taxon>
        <taxon>Embryophyta</taxon>
        <taxon>Tracheophyta</taxon>
        <taxon>Spermatophyta</taxon>
        <taxon>Magnoliopsida</taxon>
        <taxon>Liliopsida</taxon>
        <taxon>Zingiberales</taxon>
        <taxon>Musaceae</taxon>
        <taxon>Musa</taxon>
    </lineage>
</organism>
<evidence type="ECO:0000259" key="6">
    <source>
        <dbReference type="Pfam" id="PF01172"/>
    </source>
</evidence>
<feature type="domain" description="Ribosome maturation protein SDO1/SBDS N-terminal" evidence="6">
    <location>
        <begin position="18"/>
        <end position="87"/>
    </location>
</feature>
<dbReference type="InterPro" id="IPR039100">
    <property type="entry name" value="Sdo1/SBDS-like"/>
</dbReference>
<dbReference type="InterPro" id="IPR036786">
    <property type="entry name" value="Ribosome_mat_SBDS_N_sf"/>
</dbReference>
<comment type="similarity">
    <text evidence="2">Belongs to the SDO1/SBDS family.</text>
</comment>
<evidence type="ECO:0000256" key="1">
    <source>
        <dbReference type="ARBA" id="ARBA00004496"/>
    </source>
</evidence>
<dbReference type="PANTHER" id="PTHR10927:SF1">
    <property type="entry name" value="RIBOSOME MATURATION PROTEIN SBDS"/>
    <property type="match status" value="1"/>
</dbReference>
<dbReference type="GO" id="GO:0005737">
    <property type="term" value="C:cytoplasm"/>
    <property type="evidence" value="ECO:0007669"/>
    <property type="project" value="UniProtKB-SubCell"/>
</dbReference>
<keyword evidence="8" id="KW-1185">Reference proteome</keyword>
<evidence type="ECO:0000256" key="5">
    <source>
        <dbReference type="ARBA" id="ARBA00049708"/>
    </source>
</evidence>
<dbReference type="InterPro" id="IPR018023">
    <property type="entry name" value="Ribosome_mat_SBDS_CS"/>
</dbReference>
<comment type="subcellular location">
    <subcellularLocation>
        <location evidence="1">Cytoplasm</location>
    </subcellularLocation>
</comment>
<sequence>MSKSLVQSIGQKRLTGIAIVRLKKHGVRFEIACYNNKVLSGRSRVEKDLDELLQSHTVYSNVSKGILAKKKDLVADFGTNDQSKICLEACEMESGLSHDCDAVVRNLHGRLKVLGCFRAYGLNLLDSAVHTCRTKLLCVFEGQKAGVVIGATPLYRNFNRDVSRGFEVGLGLTCMEDCCRSRTH</sequence>
<reference evidence="7 8" key="1">
    <citation type="journal article" date="2019" name="Nat. Plants">
        <title>Genome sequencing of Musa balbisiana reveals subgenome evolution and function divergence in polyploid bananas.</title>
        <authorList>
            <person name="Yao X."/>
        </authorList>
    </citation>
    <scope>NUCLEOTIDE SEQUENCE [LARGE SCALE GENOMIC DNA]</scope>
    <source>
        <strain evidence="8">cv. DH-PKW</strain>
        <tissue evidence="7">Leaves</tissue>
    </source>
</reference>
<dbReference type="InterPro" id="IPR019783">
    <property type="entry name" value="SDO1/SBDS_N"/>
</dbReference>
<comment type="caution">
    <text evidence="7">The sequence shown here is derived from an EMBL/GenBank/DDBJ whole genome shotgun (WGS) entry which is preliminary data.</text>
</comment>
<dbReference type="GO" id="GO:0042254">
    <property type="term" value="P:ribosome biogenesis"/>
    <property type="evidence" value="ECO:0007669"/>
    <property type="project" value="UniProtKB-KW"/>
</dbReference>
<accession>A0A4S8JSV6</accession>
<dbReference type="SUPFAM" id="SSF89895">
    <property type="entry name" value="FYSH domain"/>
    <property type="match status" value="1"/>
</dbReference>
<evidence type="ECO:0000256" key="2">
    <source>
        <dbReference type="ARBA" id="ARBA00007433"/>
    </source>
</evidence>
<evidence type="ECO:0000256" key="3">
    <source>
        <dbReference type="ARBA" id="ARBA00022490"/>
    </source>
</evidence>
<dbReference type="EMBL" id="PYDT01000003">
    <property type="protein sequence ID" value="THU65199.1"/>
    <property type="molecule type" value="Genomic_DNA"/>
</dbReference>
<gene>
    <name evidence="7" type="ORF">C4D60_Mb05t01150</name>
</gene>
<dbReference type="PANTHER" id="PTHR10927">
    <property type="entry name" value="RIBOSOME MATURATION PROTEIN SBDS"/>
    <property type="match status" value="1"/>
</dbReference>
<keyword evidence="4" id="KW-0690">Ribosome biogenesis</keyword>
<protein>
    <recommendedName>
        <fullName evidence="6">Ribosome maturation protein SDO1/SBDS N-terminal domain-containing protein</fullName>
    </recommendedName>
</protein>
<dbReference type="Pfam" id="PF01172">
    <property type="entry name" value="SBDS_N"/>
    <property type="match status" value="1"/>
</dbReference>
<evidence type="ECO:0000313" key="7">
    <source>
        <dbReference type="EMBL" id="THU65199.1"/>
    </source>
</evidence>
<name>A0A4S8JSV6_MUSBA</name>
<keyword evidence="3" id="KW-0963">Cytoplasm</keyword>
<dbReference type="AlphaFoldDB" id="A0A4S8JSV6"/>
<dbReference type="Gene3D" id="3.30.1250.10">
    <property type="entry name" value="Ribosome maturation protein SBDS, N-terminal domain"/>
    <property type="match status" value="1"/>
</dbReference>
<comment type="subunit">
    <text evidence="5">Associates with the 60S ribosomal subunit.</text>
</comment>
<proteinExistence type="inferred from homology"/>